<name>A0A0D3GGS2_9ORYZ</name>
<feature type="region of interest" description="Disordered" evidence="1">
    <location>
        <begin position="15"/>
        <end position="71"/>
    </location>
</feature>
<dbReference type="HOGENOM" id="CLU_2376163_0_0_1"/>
<keyword evidence="3" id="KW-1185">Reference proteome</keyword>
<dbReference type="AlphaFoldDB" id="A0A0D3GGS2"/>
<organism evidence="2">
    <name type="scientific">Oryza barthii</name>
    <dbReference type="NCBI Taxonomy" id="65489"/>
    <lineage>
        <taxon>Eukaryota</taxon>
        <taxon>Viridiplantae</taxon>
        <taxon>Streptophyta</taxon>
        <taxon>Embryophyta</taxon>
        <taxon>Tracheophyta</taxon>
        <taxon>Spermatophyta</taxon>
        <taxon>Magnoliopsida</taxon>
        <taxon>Liliopsida</taxon>
        <taxon>Poales</taxon>
        <taxon>Poaceae</taxon>
        <taxon>BOP clade</taxon>
        <taxon>Oryzoideae</taxon>
        <taxon>Oryzeae</taxon>
        <taxon>Oryzinae</taxon>
        <taxon>Oryza</taxon>
    </lineage>
</organism>
<feature type="compositionally biased region" description="Gly residues" evidence="1">
    <location>
        <begin position="44"/>
        <end position="54"/>
    </location>
</feature>
<protein>
    <submittedName>
        <fullName evidence="2">Uncharacterized protein</fullName>
    </submittedName>
</protein>
<evidence type="ECO:0000313" key="3">
    <source>
        <dbReference type="Proteomes" id="UP000026960"/>
    </source>
</evidence>
<reference evidence="2" key="1">
    <citation type="journal article" date="2009" name="Rice">
        <title>De Novo Next Generation Sequencing of Plant Genomes.</title>
        <authorList>
            <person name="Rounsley S."/>
            <person name="Marri P.R."/>
            <person name="Yu Y."/>
            <person name="He R."/>
            <person name="Sisneros N."/>
            <person name="Goicoechea J.L."/>
            <person name="Lee S.J."/>
            <person name="Angelova A."/>
            <person name="Kudrna D."/>
            <person name="Luo M."/>
            <person name="Affourtit J."/>
            <person name="Desany B."/>
            <person name="Knight J."/>
            <person name="Niazi F."/>
            <person name="Egholm M."/>
            <person name="Wing R.A."/>
        </authorList>
    </citation>
    <scope>NUCLEOTIDE SEQUENCE [LARGE SCALE GENOMIC DNA]</scope>
    <source>
        <strain evidence="2">cv. IRGC 105608</strain>
    </source>
</reference>
<dbReference type="EnsemblPlants" id="OBART06G15250.3">
    <property type="protein sequence ID" value="OBART06G15250.3"/>
    <property type="gene ID" value="OBART06G15250"/>
</dbReference>
<proteinExistence type="predicted"/>
<dbReference type="Gramene" id="OBART06G15250.3">
    <property type="protein sequence ID" value="OBART06G15250.3"/>
    <property type="gene ID" value="OBART06G15250"/>
</dbReference>
<evidence type="ECO:0000256" key="1">
    <source>
        <dbReference type="SAM" id="MobiDB-lite"/>
    </source>
</evidence>
<evidence type="ECO:0000313" key="2">
    <source>
        <dbReference type="EnsemblPlants" id="OBART06G15250.3"/>
    </source>
</evidence>
<feature type="compositionally biased region" description="Basic and acidic residues" evidence="1">
    <location>
        <begin position="28"/>
        <end position="39"/>
    </location>
</feature>
<feature type="compositionally biased region" description="Polar residues" evidence="1">
    <location>
        <begin position="15"/>
        <end position="27"/>
    </location>
</feature>
<reference evidence="2" key="2">
    <citation type="submission" date="2015-03" db="UniProtKB">
        <authorList>
            <consortium name="EnsemblPlants"/>
        </authorList>
    </citation>
    <scope>IDENTIFICATION</scope>
</reference>
<sequence>MGCLWAVNHFQSKAQASKSGAHINSRSSIREEIEQRTTEPVEGLLGGNGGGGDLEPGLPLSPTKFTKQASMEGEDKLDLILRRMEEFERRQVEAD</sequence>
<dbReference type="Proteomes" id="UP000026960">
    <property type="component" value="Chromosome 6"/>
</dbReference>
<accession>A0A0D3GGS2</accession>